<dbReference type="InterPro" id="IPR029063">
    <property type="entry name" value="SAM-dependent_MTases_sf"/>
</dbReference>
<keyword evidence="3" id="KW-1185">Reference proteome</keyword>
<dbReference type="GO" id="GO:0005886">
    <property type="term" value="C:plasma membrane"/>
    <property type="evidence" value="ECO:0007669"/>
    <property type="project" value="TreeGrafter"/>
</dbReference>
<dbReference type="OrthoDB" id="9801609at2"/>
<dbReference type="SUPFAM" id="SSF53335">
    <property type="entry name" value="S-adenosyl-L-methionine-dependent methyltransferases"/>
    <property type="match status" value="1"/>
</dbReference>
<gene>
    <name evidence="2" type="ORF">DDV96_04110</name>
</gene>
<dbReference type="GO" id="GO:0008168">
    <property type="term" value="F:methyltransferase activity"/>
    <property type="evidence" value="ECO:0007669"/>
    <property type="project" value="UniProtKB-KW"/>
</dbReference>
<reference evidence="2 3" key="1">
    <citation type="submission" date="2018-04" db="EMBL/GenBank/DDBJ databases">
        <title>Marixanthomonas spongiae HN-E44 sp. nov., isolated from a marine sponge.</title>
        <authorList>
            <person name="Luo L."/>
            <person name="Zhuang L."/>
        </authorList>
    </citation>
    <scope>NUCLEOTIDE SEQUENCE [LARGE SCALE GENOMIC DNA]</scope>
    <source>
        <strain evidence="2 3">HN-E44</strain>
    </source>
</reference>
<dbReference type="PANTHER" id="PTHR34009:SF2">
    <property type="entry name" value="PROTEIN STAR"/>
    <property type="match status" value="1"/>
</dbReference>
<organism evidence="2 3">
    <name type="scientific">Marixanthomonas spongiae</name>
    <dbReference type="NCBI Taxonomy" id="2174845"/>
    <lineage>
        <taxon>Bacteria</taxon>
        <taxon>Pseudomonadati</taxon>
        <taxon>Bacteroidota</taxon>
        <taxon>Flavobacteriia</taxon>
        <taxon>Flavobacteriales</taxon>
        <taxon>Flavobacteriaceae</taxon>
        <taxon>Marixanthomonas</taxon>
    </lineage>
</organism>
<name>A0A2U0I636_9FLAO</name>
<sequence>MKQLIIKAIPSKVRKKIERDAISKFKKTSNFSNISYSQEGEDLILKRFFEGKDNGFYVDVGAHHPKRFSNTYVFYLKGWRGINIDAMPGSMKGFNEQRPRDINVETGVSMEKDELTYYMFNEPALNTFSEKEAKKKDGLRNFKIIAEKKIQTLPLNAILDTHLPTDVGIDFMTIDVEGLDLQVLQSNNWEVYRPNMVLVEDLKKRGLADLITNSAVYDFLTTKNYQLVAKTWNTLFFSDRT</sequence>
<keyword evidence="2" id="KW-0489">Methyltransferase</keyword>
<proteinExistence type="predicted"/>
<dbReference type="AlphaFoldDB" id="A0A2U0I636"/>
<evidence type="ECO:0000313" key="3">
    <source>
        <dbReference type="Proteomes" id="UP000245962"/>
    </source>
</evidence>
<keyword evidence="2" id="KW-0808">Transferase</keyword>
<dbReference type="GO" id="GO:0032259">
    <property type="term" value="P:methylation"/>
    <property type="evidence" value="ECO:0007669"/>
    <property type="project" value="UniProtKB-KW"/>
</dbReference>
<protein>
    <submittedName>
        <fullName evidence="2">SAM-dependent methyltransferase</fullName>
    </submittedName>
</protein>
<dbReference type="PANTHER" id="PTHR34009">
    <property type="entry name" value="PROTEIN STAR"/>
    <property type="match status" value="1"/>
</dbReference>
<comment type="caution">
    <text evidence="2">The sequence shown here is derived from an EMBL/GenBank/DDBJ whole genome shotgun (WGS) entry which is preliminary data.</text>
</comment>
<dbReference type="Pfam" id="PF05050">
    <property type="entry name" value="Methyltransf_21"/>
    <property type="match status" value="1"/>
</dbReference>
<evidence type="ECO:0000259" key="1">
    <source>
        <dbReference type="Pfam" id="PF05050"/>
    </source>
</evidence>
<dbReference type="Proteomes" id="UP000245962">
    <property type="component" value="Unassembled WGS sequence"/>
</dbReference>
<dbReference type="EMBL" id="QEHR01000002">
    <property type="protein sequence ID" value="PVW16573.1"/>
    <property type="molecule type" value="Genomic_DNA"/>
</dbReference>
<feature type="domain" description="Methyltransferase FkbM" evidence="1">
    <location>
        <begin position="59"/>
        <end position="204"/>
    </location>
</feature>
<accession>A0A2U0I636</accession>
<evidence type="ECO:0000313" key="2">
    <source>
        <dbReference type="EMBL" id="PVW16573.1"/>
    </source>
</evidence>
<dbReference type="GO" id="GO:0006888">
    <property type="term" value="P:endoplasmic reticulum to Golgi vesicle-mediated transport"/>
    <property type="evidence" value="ECO:0007669"/>
    <property type="project" value="TreeGrafter"/>
</dbReference>
<dbReference type="InterPro" id="IPR006342">
    <property type="entry name" value="FkbM_mtfrase"/>
</dbReference>
<dbReference type="Gene3D" id="3.40.50.150">
    <property type="entry name" value="Vaccinia Virus protein VP39"/>
    <property type="match status" value="1"/>
</dbReference>
<dbReference type="GO" id="GO:0016197">
    <property type="term" value="P:endosomal transport"/>
    <property type="evidence" value="ECO:0007669"/>
    <property type="project" value="TreeGrafter"/>
</dbReference>
<dbReference type="InterPro" id="IPR053202">
    <property type="entry name" value="EGF_Rcpt_Signaling_Reg"/>
</dbReference>
<dbReference type="GO" id="GO:0005737">
    <property type="term" value="C:cytoplasm"/>
    <property type="evidence" value="ECO:0007669"/>
    <property type="project" value="GOC"/>
</dbReference>